<proteinExistence type="predicted"/>
<protein>
    <submittedName>
        <fullName evidence="2">Quinol monooxygenase</fullName>
        <ecNumber evidence="2">1.-.-.-</ecNumber>
    </submittedName>
</protein>
<dbReference type="InterPro" id="IPR011008">
    <property type="entry name" value="Dimeric_a/b-barrel"/>
</dbReference>
<dbReference type="RefSeq" id="WP_393994042.1">
    <property type="nucleotide sequence ID" value="NZ_JBAFVH010000012.1"/>
</dbReference>
<keyword evidence="3" id="KW-1185">Reference proteome</keyword>
<dbReference type="PROSITE" id="PS51725">
    <property type="entry name" value="ABM"/>
    <property type="match status" value="1"/>
</dbReference>
<name>A0ABW7A332_9HYPH</name>
<dbReference type="Gene3D" id="3.30.70.100">
    <property type="match status" value="1"/>
</dbReference>
<dbReference type="GO" id="GO:0004497">
    <property type="term" value="F:monooxygenase activity"/>
    <property type="evidence" value="ECO:0007669"/>
    <property type="project" value="UniProtKB-KW"/>
</dbReference>
<evidence type="ECO:0000313" key="3">
    <source>
        <dbReference type="Proteomes" id="UP001604002"/>
    </source>
</evidence>
<sequence>MSTTEESTTKAPFVVIAEFDVEPARLADFLAVARDDAAHSVVDEPGCQQFEVIVLEGSSTVVFYEVYDDRTAFDAHLETPHLARFRAAFPALIRAESTVRFGALRSA</sequence>
<dbReference type="SUPFAM" id="SSF54909">
    <property type="entry name" value="Dimeric alpha+beta barrel"/>
    <property type="match status" value="1"/>
</dbReference>
<keyword evidence="2" id="KW-0560">Oxidoreductase</keyword>
<dbReference type="InterPro" id="IPR007138">
    <property type="entry name" value="ABM_dom"/>
</dbReference>
<feature type="domain" description="ABM" evidence="1">
    <location>
        <begin position="13"/>
        <end position="101"/>
    </location>
</feature>
<dbReference type="PANTHER" id="PTHR33336:SF1">
    <property type="entry name" value="(4S)-4-HYDROXY-5-PHOSPHONOOXYPENTANE-2,3-DIONE ISOMERASE"/>
    <property type="match status" value="1"/>
</dbReference>
<gene>
    <name evidence="2" type="ORF">V5F32_19590</name>
</gene>
<evidence type="ECO:0000259" key="1">
    <source>
        <dbReference type="PROSITE" id="PS51725"/>
    </source>
</evidence>
<evidence type="ECO:0000313" key="2">
    <source>
        <dbReference type="EMBL" id="MFG1374387.1"/>
    </source>
</evidence>
<dbReference type="Proteomes" id="UP001604002">
    <property type="component" value="Unassembled WGS sequence"/>
</dbReference>
<keyword evidence="2" id="KW-0503">Monooxygenase</keyword>
<dbReference type="InterPro" id="IPR050744">
    <property type="entry name" value="AI-2_Isomerase_LsrG"/>
</dbReference>
<dbReference type="PANTHER" id="PTHR33336">
    <property type="entry name" value="QUINOL MONOOXYGENASE YGIN-RELATED"/>
    <property type="match status" value="1"/>
</dbReference>
<dbReference type="EC" id="1.-.-.-" evidence="2"/>
<dbReference type="EMBL" id="JBAFVH010000012">
    <property type="protein sequence ID" value="MFG1374387.1"/>
    <property type="molecule type" value="Genomic_DNA"/>
</dbReference>
<accession>A0ABW7A332</accession>
<organism evidence="2 3">
    <name type="scientific">Xanthobacter oligotrophicus</name>
    <dbReference type="NCBI Taxonomy" id="2607286"/>
    <lineage>
        <taxon>Bacteria</taxon>
        <taxon>Pseudomonadati</taxon>
        <taxon>Pseudomonadota</taxon>
        <taxon>Alphaproteobacteria</taxon>
        <taxon>Hyphomicrobiales</taxon>
        <taxon>Xanthobacteraceae</taxon>
        <taxon>Xanthobacter</taxon>
    </lineage>
</organism>
<comment type="caution">
    <text evidence="2">The sequence shown here is derived from an EMBL/GenBank/DDBJ whole genome shotgun (WGS) entry which is preliminary data.</text>
</comment>
<reference evidence="2 3" key="1">
    <citation type="submission" date="2024-02" db="EMBL/GenBank/DDBJ databases">
        <title>Expansion and revision of Xanthobacter and proposal of Roseixanthobacter gen. nov.</title>
        <authorList>
            <person name="Soltysiak M.P.M."/>
            <person name="Jalihal A."/>
            <person name="Ory A."/>
            <person name="Chrisophersen C."/>
            <person name="Lee A.D."/>
            <person name="Boulton J."/>
            <person name="Springer M."/>
        </authorList>
    </citation>
    <scope>NUCLEOTIDE SEQUENCE [LARGE SCALE GENOMIC DNA]</scope>
    <source>
        <strain evidence="2 3">23A</strain>
    </source>
</reference>
<dbReference type="Pfam" id="PF03992">
    <property type="entry name" value="ABM"/>
    <property type="match status" value="1"/>
</dbReference>